<dbReference type="Proteomes" id="UP000035722">
    <property type="component" value="Unassembled WGS sequence"/>
</dbReference>
<dbReference type="OrthoDB" id="9797162at2"/>
<keyword evidence="2" id="KW-1185">Reference proteome</keyword>
<proteinExistence type="predicted"/>
<sequence length="371" mass="40204">MGVMNELIDPPAIATLACILAERAPGVRWERTAATAGDLGDLNLRARTDLVAGALAADIRECREGKAFTTAAAGFRAALRSPEFTGWVLWPVSEAAVTLALESGAPEDFDDALALLAELTPRLTGEFAIRRLLAKDPDRALQAIQEWTSSPDEHVRRLASEGTRPYLPWAVRVPALVQRPEASMPVLDALYRDSSEYVRRSVANHLNDLARHAPDAVVAAAGRWLSAPDANTGWVVRHGLRTLVKKGHPGALELLGFTPASVAVNGPRLDRETLTIPGELTFAFEISNTGSADVRLAVDYLVHYRKANGSQSAKVFKIATLTLAPGESRSLSKRHAFRQMTTRVHHPGLHALELQINGAVHGHTEFLLETV</sequence>
<dbReference type="SUPFAM" id="SSF48371">
    <property type="entry name" value="ARM repeat"/>
    <property type="match status" value="1"/>
</dbReference>
<reference evidence="2" key="1">
    <citation type="journal article" date="2014" name="Genome Announc.">
        <title>Genome Sequence of Arthrobacter siccitolerans 4J27, a Xeroprotectant-Producing Desiccation-Tolerant Microorganism.</title>
        <authorList>
            <person name="Manzanera M."/>
            <person name="Santa-Cruz-Calvo L."/>
            <person name="Vilchez J.I."/>
            <person name="Garcia-Fontana C."/>
            <person name="Silva-Castro G.A."/>
            <person name="Calvo C."/>
            <person name="Gonzalez-Lopez J."/>
        </authorList>
    </citation>
    <scope>NUCLEOTIDE SEQUENCE [LARGE SCALE GENOMIC DNA]</scope>
    <source>
        <strain evidence="2">4J27</strain>
    </source>
</reference>
<dbReference type="InterPro" id="IPR016024">
    <property type="entry name" value="ARM-type_fold"/>
</dbReference>
<comment type="caution">
    <text evidence="1">The sequence shown here is derived from an EMBL/GenBank/DDBJ whole genome shotgun (WGS) entry which is preliminary data.</text>
</comment>
<dbReference type="STRING" id="861266.ARTSIC4J27_640"/>
<accession>A0A024GYZ4</accession>
<dbReference type="InterPro" id="IPR014825">
    <property type="entry name" value="DNA_alkylation"/>
</dbReference>
<evidence type="ECO:0000313" key="2">
    <source>
        <dbReference type="Proteomes" id="UP000035722"/>
    </source>
</evidence>
<evidence type="ECO:0000313" key="1">
    <source>
        <dbReference type="EMBL" id="CCQ44711.1"/>
    </source>
</evidence>
<organism evidence="1 2">
    <name type="scientific">Pseudarthrobacter siccitolerans</name>
    <dbReference type="NCBI Taxonomy" id="861266"/>
    <lineage>
        <taxon>Bacteria</taxon>
        <taxon>Bacillati</taxon>
        <taxon>Actinomycetota</taxon>
        <taxon>Actinomycetes</taxon>
        <taxon>Micrococcales</taxon>
        <taxon>Micrococcaceae</taxon>
        <taxon>Pseudarthrobacter</taxon>
    </lineage>
</organism>
<keyword evidence="1" id="KW-0378">Hydrolase</keyword>
<dbReference type="Gene3D" id="1.25.40.290">
    <property type="entry name" value="ARM repeat domains"/>
    <property type="match status" value="1"/>
</dbReference>
<keyword evidence="1" id="KW-0326">Glycosidase</keyword>
<dbReference type="RefSeq" id="WP_050053764.1">
    <property type="nucleotide sequence ID" value="NZ_CAQI01000029.1"/>
</dbReference>
<dbReference type="Pfam" id="PF08713">
    <property type="entry name" value="DNA_alkylation"/>
    <property type="match status" value="1"/>
</dbReference>
<gene>
    <name evidence="1" type="ORF">ARTSIC4J27_640</name>
</gene>
<dbReference type="EC" id="3.2.2.-" evidence="1"/>
<protein>
    <submittedName>
        <fullName evidence="1">DNA-3-methylpurine glycosylase</fullName>
        <ecNumber evidence="1">3.2.2.-</ecNumber>
    </submittedName>
</protein>
<name>A0A024GYZ4_9MICC</name>
<dbReference type="AlphaFoldDB" id="A0A024GYZ4"/>
<dbReference type="GO" id="GO:0016798">
    <property type="term" value="F:hydrolase activity, acting on glycosyl bonds"/>
    <property type="evidence" value="ECO:0007669"/>
    <property type="project" value="UniProtKB-KW"/>
</dbReference>
<dbReference type="EMBL" id="CAQI01000029">
    <property type="protein sequence ID" value="CCQ44711.1"/>
    <property type="molecule type" value="Genomic_DNA"/>
</dbReference>